<dbReference type="RefSeq" id="XP_002674576.1">
    <property type="nucleotide sequence ID" value="XM_002674530.1"/>
</dbReference>
<proteinExistence type="predicted"/>
<dbReference type="InterPro" id="IPR011047">
    <property type="entry name" value="Quinoprotein_ADH-like_sf"/>
</dbReference>
<dbReference type="Proteomes" id="UP000006671">
    <property type="component" value="Unassembled WGS sequence"/>
</dbReference>
<dbReference type="GeneID" id="8851322"/>
<dbReference type="EMBL" id="GG738883">
    <property type="protein sequence ID" value="EFC41832.1"/>
    <property type="molecule type" value="Genomic_DNA"/>
</dbReference>
<dbReference type="KEGG" id="ngr:NAEGRDRAFT_70322"/>
<evidence type="ECO:0000256" key="1">
    <source>
        <dbReference type="SAM" id="SignalP"/>
    </source>
</evidence>
<gene>
    <name evidence="2" type="ORF">NAEGRDRAFT_70322</name>
</gene>
<sequence length="501" mass="56060">MKQQVLLMMIGMFLILSAAIISESYAKISLVSDIKTNPTSPAWPQTLHDEYLSNRVPFNYAHNNWYQTIKVSNMTLFTPKGMIDSFADQMKFILQSQLDNSQFYLSQVDLMSGAIQLSGLKPKNLIPKNLHLPSYFFASGSMVGDKNGNMFMFATNDTLHYGSTYNYLLVVQAKEKTIQAIALSNFGNVMDFYKLGGLLIDEVNNHLIISSSTHLMAVDLETFTIKWKQQLRVFKSQAVAVTGNIISINNNNGNVILFVATVNSIFKIHSQDGLVLAITHLNQPEFENGEAGIGSITSLDGMDLLAVVMNGEASYSSSVYFVNMENQQYSLSMIQESNTRYLAYSCFSPTSFTHQDRSTNGVEMVRVTFACQSSWFSTKNSLVLVSATANVTSDFMGSKFTTPSIDYYSELVSNTNMNHFWIGAASDKRDLISYFDIKTHALIASNIQDKIRQVVHMDLSYAAELWDSSSICHSFTASNDRLYSCCLVKDQLVCRSVQYLN</sequence>
<evidence type="ECO:0000313" key="3">
    <source>
        <dbReference type="Proteomes" id="UP000006671"/>
    </source>
</evidence>
<organism evidence="3">
    <name type="scientific">Naegleria gruberi</name>
    <name type="common">Amoeba</name>
    <dbReference type="NCBI Taxonomy" id="5762"/>
    <lineage>
        <taxon>Eukaryota</taxon>
        <taxon>Discoba</taxon>
        <taxon>Heterolobosea</taxon>
        <taxon>Tetramitia</taxon>
        <taxon>Eutetramitia</taxon>
        <taxon>Vahlkampfiidae</taxon>
        <taxon>Naegleria</taxon>
    </lineage>
</organism>
<keyword evidence="3" id="KW-1185">Reference proteome</keyword>
<dbReference type="AlphaFoldDB" id="D2VN00"/>
<keyword evidence="1" id="KW-0732">Signal</keyword>
<accession>D2VN00</accession>
<name>D2VN00_NAEGR</name>
<feature type="signal peptide" evidence="1">
    <location>
        <begin position="1"/>
        <end position="26"/>
    </location>
</feature>
<dbReference type="SUPFAM" id="SSF50998">
    <property type="entry name" value="Quinoprotein alcohol dehydrogenase-like"/>
    <property type="match status" value="1"/>
</dbReference>
<reference evidence="2 3" key="1">
    <citation type="journal article" date="2010" name="Cell">
        <title>The genome of Naegleria gruberi illuminates early eukaryotic versatility.</title>
        <authorList>
            <person name="Fritz-Laylin L.K."/>
            <person name="Prochnik S.E."/>
            <person name="Ginger M.L."/>
            <person name="Dacks J.B."/>
            <person name="Carpenter M.L."/>
            <person name="Field M.C."/>
            <person name="Kuo A."/>
            <person name="Paredez A."/>
            <person name="Chapman J."/>
            <person name="Pham J."/>
            <person name="Shu S."/>
            <person name="Neupane R."/>
            <person name="Cipriano M."/>
            <person name="Mancuso J."/>
            <person name="Tu H."/>
            <person name="Salamov A."/>
            <person name="Lindquist E."/>
            <person name="Shapiro H."/>
            <person name="Lucas S."/>
            <person name="Grigoriev I.V."/>
            <person name="Cande W.Z."/>
            <person name="Fulton C."/>
            <person name="Rokhsar D.S."/>
            <person name="Dawson S.C."/>
        </authorList>
    </citation>
    <scope>NUCLEOTIDE SEQUENCE [LARGE SCALE GENOMIC DNA]</scope>
    <source>
        <strain evidence="2 3">NEG-M</strain>
    </source>
</reference>
<feature type="chain" id="PRO_5003038720" evidence="1">
    <location>
        <begin position="27"/>
        <end position="501"/>
    </location>
</feature>
<dbReference type="VEuPathDB" id="AmoebaDB:NAEGRDRAFT_70322"/>
<protein>
    <submittedName>
        <fullName evidence="2">Predicted protein</fullName>
    </submittedName>
</protein>
<dbReference type="InParanoid" id="D2VN00"/>
<evidence type="ECO:0000313" key="2">
    <source>
        <dbReference type="EMBL" id="EFC41832.1"/>
    </source>
</evidence>